<dbReference type="Proteomes" id="UP001224122">
    <property type="component" value="Unassembled WGS sequence"/>
</dbReference>
<evidence type="ECO:0000313" key="1">
    <source>
        <dbReference type="EMBL" id="MDQ0198020.1"/>
    </source>
</evidence>
<comment type="caution">
    <text evidence="1">The sequence shown here is derived from an EMBL/GenBank/DDBJ whole genome shotgun (WGS) entry which is preliminary data.</text>
</comment>
<reference evidence="1 2" key="1">
    <citation type="submission" date="2023-07" db="EMBL/GenBank/DDBJ databases">
        <title>Genomic Encyclopedia of Type Strains, Phase IV (KMG-IV): sequencing the most valuable type-strain genomes for metagenomic binning, comparative biology and taxonomic classification.</title>
        <authorList>
            <person name="Goeker M."/>
        </authorList>
    </citation>
    <scope>NUCLEOTIDE SEQUENCE [LARGE SCALE GENOMIC DNA]</scope>
    <source>
        <strain evidence="1 2">DSM 27594</strain>
    </source>
</reference>
<proteinExistence type="predicted"/>
<dbReference type="EMBL" id="JAUSTW010000002">
    <property type="protein sequence ID" value="MDQ0198020.1"/>
    <property type="molecule type" value="Genomic_DNA"/>
</dbReference>
<sequence length="58" mass="6570">MMTGDAAYIKKINRSLIVSKIIEYGMNSRADLLKITSLNKSESSFFNHLLNIHTPNDN</sequence>
<name>A0ABT9XR39_9BACI</name>
<gene>
    <name evidence="1" type="ORF">J2S10_001161</name>
</gene>
<keyword evidence="2" id="KW-1185">Reference proteome</keyword>
<protein>
    <submittedName>
        <fullName evidence="1">Uncharacterized protein</fullName>
    </submittedName>
</protein>
<organism evidence="1 2">
    <name type="scientific">Neobacillus ginsengisoli</name>
    <dbReference type="NCBI Taxonomy" id="904295"/>
    <lineage>
        <taxon>Bacteria</taxon>
        <taxon>Bacillati</taxon>
        <taxon>Bacillota</taxon>
        <taxon>Bacilli</taxon>
        <taxon>Bacillales</taxon>
        <taxon>Bacillaceae</taxon>
        <taxon>Neobacillus</taxon>
    </lineage>
</organism>
<accession>A0ABT9XR39</accession>
<evidence type="ECO:0000313" key="2">
    <source>
        <dbReference type="Proteomes" id="UP001224122"/>
    </source>
</evidence>